<name>A0AAJ7LHP1_LATCA</name>
<feature type="region of interest" description="Disordered" evidence="1">
    <location>
        <begin position="1"/>
        <end position="28"/>
    </location>
</feature>
<gene>
    <name evidence="3" type="primary">LOC108877958</name>
</gene>
<evidence type="ECO:0000313" key="2">
    <source>
        <dbReference type="Proteomes" id="UP000694890"/>
    </source>
</evidence>
<dbReference type="PANTHER" id="PTHR46601">
    <property type="entry name" value="ULP_PROTEASE DOMAIN-CONTAINING PROTEIN"/>
    <property type="match status" value="1"/>
</dbReference>
<reference evidence="3" key="1">
    <citation type="submission" date="2025-08" db="UniProtKB">
        <authorList>
            <consortium name="RefSeq"/>
        </authorList>
    </citation>
    <scope>IDENTIFICATION</scope>
    <source>
        <tissue evidence="3">Brain</tissue>
    </source>
</reference>
<organism evidence="2 3">
    <name type="scientific">Lates calcarifer</name>
    <name type="common">Barramundi</name>
    <name type="synonym">Holocentrus calcarifer</name>
    <dbReference type="NCBI Taxonomy" id="8187"/>
    <lineage>
        <taxon>Eukaryota</taxon>
        <taxon>Metazoa</taxon>
        <taxon>Chordata</taxon>
        <taxon>Craniata</taxon>
        <taxon>Vertebrata</taxon>
        <taxon>Euteleostomi</taxon>
        <taxon>Actinopterygii</taxon>
        <taxon>Neopterygii</taxon>
        <taxon>Teleostei</taxon>
        <taxon>Neoteleostei</taxon>
        <taxon>Acanthomorphata</taxon>
        <taxon>Carangaria</taxon>
        <taxon>Carangaria incertae sedis</taxon>
        <taxon>Centropomidae</taxon>
        <taxon>Lates</taxon>
    </lineage>
</organism>
<dbReference type="RefSeq" id="XP_018523737.1">
    <property type="nucleotide sequence ID" value="XM_018668221.2"/>
</dbReference>
<protein>
    <submittedName>
        <fullName evidence="3">Uncharacterized protein LOC108877958</fullName>
    </submittedName>
</protein>
<dbReference type="AlphaFoldDB" id="A0AAJ7LHP1"/>
<proteinExistence type="predicted"/>
<feature type="compositionally biased region" description="Basic and acidic residues" evidence="1">
    <location>
        <begin position="10"/>
        <end position="26"/>
    </location>
</feature>
<accession>A0AAJ7LHP1</accession>
<dbReference type="KEGG" id="lcf:108877958"/>
<sequence length="704" mass="81578">MGCPKKSKRKQEELEEKLRRAEQKTEKYRKRLQRLKMAHQSPRAKVNKILREASQTSLRRTLLFHTAVAEEVRTKYKKSKRESHRQLIAAVITSKILKKYRLQKLAQEVLGFSRKRWKNLGNENVCYYKRKEYTGIGARLKEKVTSFFVRDDVSRITTGKKQTVTKGKKKMQKRLLLDSVKNLHLRFLAEQTNMKLSYSLFCTLRPYWVVHPTLSDRETCMCKQHENLGFIAKKLHQMHIIDTFNLESLTEAITCDITSKQCMYGECDKCNNKSYPLTGHYKATDRVSYLQWATVDKKNKDNSGATSKVTLKKEYESSQEELVETFATLLQKFRRHLYNIRQQYAFSRALKQNLPADQCVVHVDFSENYTCKYSAEVQSVHFGASHQQATLHTGVYHVGGESAPTSFCTISASRLKGPPAIWKHMEPILKEIREKFPDVTTVHFFSDGPCTQYKQRRNFYLFCTEIFKKGFTRGTWNYFEASHGKGAPDGIGGTLKRRADRLVSQGVDIPTAMSLYQALNDGQSKVKLFYIQEQDVDDAVKEMPADLPAVPSTMRLHQVITLSPGKMLYRDISCMCSANGNLECNCQKTRSFSFNSTDDHTEDLTHSRPEEEQWHTPEVVGKWCAVLYEGHIYPGIIQEVNETHCQVKCMHRVGENRFFWPLREDVHWYPFEDILTIISPPQNVTSRHLAIAEDQWNTLVSHEE</sequence>
<evidence type="ECO:0000313" key="3">
    <source>
        <dbReference type="RefSeq" id="XP_018523737.1"/>
    </source>
</evidence>
<dbReference type="PANTHER" id="PTHR46601:SF2">
    <property type="entry name" value="UBIQUITIN-LIKE PROTEASE FAMILY PROFILE DOMAIN-CONTAINING PROTEIN"/>
    <property type="match status" value="1"/>
</dbReference>
<dbReference type="Proteomes" id="UP000694890">
    <property type="component" value="Linkage group LG21"/>
</dbReference>
<dbReference type="GeneID" id="108877958"/>
<evidence type="ECO:0000256" key="1">
    <source>
        <dbReference type="SAM" id="MobiDB-lite"/>
    </source>
</evidence>